<dbReference type="PRINTS" id="PR00081">
    <property type="entry name" value="GDHRDH"/>
</dbReference>
<dbReference type="EMBL" id="CAJPIZ010029199">
    <property type="protein sequence ID" value="CAG2119642.1"/>
    <property type="molecule type" value="Genomic_DNA"/>
</dbReference>
<evidence type="ECO:0000256" key="1">
    <source>
        <dbReference type="RuleBase" id="RU000363"/>
    </source>
</evidence>
<dbReference type="InterPro" id="IPR036291">
    <property type="entry name" value="NAD(P)-bd_dom_sf"/>
</dbReference>
<sequence length="215" mass="23409">MTFVLKLVQANVNTFVLNESNDIYQEVRDSRNFTGKVILVTGSASGIGEQIVKLYSALGASVVVTGRKAADIAKVAKEVQQLSPKKLKPLEVTADLTKDEDLQHLFNETIKTYKGLDVLVNNAGLLIRGNATDTDFLANLDRNEDLDVRSSLKLIRLSVPYLAKTKGSIISISSTVTEHPQKALLAYELAKQSLEMATKVLSLELGPQGIRVNAV</sequence>
<evidence type="ECO:0000313" key="3">
    <source>
        <dbReference type="Proteomes" id="UP000759131"/>
    </source>
</evidence>
<gene>
    <name evidence="2" type="ORF">OSB1V03_LOCUS19589</name>
</gene>
<dbReference type="OrthoDB" id="6509454at2759"/>
<comment type="similarity">
    <text evidence="1">Belongs to the short-chain dehydrogenases/reductases (SDR) family.</text>
</comment>
<protein>
    <submittedName>
        <fullName evidence="2">Uncharacterized protein</fullName>
    </submittedName>
</protein>
<dbReference type="SUPFAM" id="SSF51735">
    <property type="entry name" value="NAD(P)-binding Rossmann-fold domains"/>
    <property type="match status" value="1"/>
</dbReference>
<dbReference type="PRINTS" id="PR00080">
    <property type="entry name" value="SDRFAMILY"/>
</dbReference>
<keyword evidence="3" id="KW-1185">Reference proteome</keyword>
<evidence type="ECO:0000313" key="2">
    <source>
        <dbReference type="EMBL" id="CAD7643423.1"/>
    </source>
</evidence>
<proteinExistence type="inferred from homology"/>
<organism evidence="2">
    <name type="scientific">Medioppia subpectinata</name>
    <dbReference type="NCBI Taxonomy" id="1979941"/>
    <lineage>
        <taxon>Eukaryota</taxon>
        <taxon>Metazoa</taxon>
        <taxon>Ecdysozoa</taxon>
        <taxon>Arthropoda</taxon>
        <taxon>Chelicerata</taxon>
        <taxon>Arachnida</taxon>
        <taxon>Acari</taxon>
        <taxon>Acariformes</taxon>
        <taxon>Sarcoptiformes</taxon>
        <taxon>Oribatida</taxon>
        <taxon>Brachypylina</taxon>
        <taxon>Oppioidea</taxon>
        <taxon>Oppiidae</taxon>
        <taxon>Medioppia</taxon>
    </lineage>
</organism>
<dbReference type="PANTHER" id="PTHR43975">
    <property type="entry name" value="ZGC:101858"/>
    <property type="match status" value="1"/>
</dbReference>
<name>A0A7R9LMZ8_9ACAR</name>
<feature type="non-terminal residue" evidence="2">
    <location>
        <position position="215"/>
    </location>
</feature>
<reference evidence="2" key="1">
    <citation type="submission" date="2020-11" db="EMBL/GenBank/DDBJ databases">
        <authorList>
            <person name="Tran Van P."/>
        </authorList>
    </citation>
    <scope>NUCLEOTIDE SEQUENCE</scope>
</reference>
<accession>A0A7R9LMZ8</accession>
<dbReference type="Gene3D" id="3.40.50.720">
    <property type="entry name" value="NAD(P)-binding Rossmann-like Domain"/>
    <property type="match status" value="1"/>
</dbReference>
<dbReference type="InterPro" id="IPR002347">
    <property type="entry name" value="SDR_fam"/>
</dbReference>
<dbReference type="Pfam" id="PF00106">
    <property type="entry name" value="adh_short"/>
    <property type="match status" value="1"/>
</dbReference>
<dbReference type="AlphaFoldDB" id="A0A7R9LMZ8"/>
<dbReference type="Proteomes" id="UP000759131">
    <property type="component" value="Unassembled WGS sequence"/>
</dbReference>
<dbReference type="EMBL" id="OC883774">
    <property type="protein sequence ID" value="CAD7643423.1"/>
    <property type="molecule type" value="Genomic_DNA"/>
</dbReference>
<dbReference type="PANTHER" id="PTHR43975:SF2">
    <property type="entry name" value="EG:BACR7A4.14 PROTEIN-RELATED"/>
    <property type="match status" value="1"/>
</dbReference>